<organism evidence="3 4">
    <name type="scientific">Oesophagostomum dentatum</name>
    <name type="common">Nodular worm</name>
    <dbReference type="NCBI Taxonomy" id="61180"/>
    <lineage>
        <taxon>Eukaryota</taxon>
        <taxon>Metazoa</taxon>
        <taxon>Ecdysozoa</taxon>
        <taxon>Nematoda</taxon>
        <taxon>Chromadorea</taxon>
        <taxon>Rhabditida</taxon>
        <taxon>Rhabditina</taxon>
        <taxon>Rhabditomorpha</taxon>
        <taxon>Strongyloidea</taxon>
        <taxon>Strongylidae</taxon>
        <taxon>Oesophagostomum</taxon>
    </lineage>
</organism>
<feature type="coiled-coil region" evidence="1">
    <location>
        <begin position="32"/>
        <end position="185"/>
    </location>
</feature>
<evidence type="ECO:0000313" key="4">
    <source>
        <dbReference type="Proteomes" id="UP000053660"/>
    </source>
</evidence>
<dbReference type="EMBL" id="KN560344">
    <property type="protein sequence ID" value="KHJ86462.1"/>
    <property type="molecule type" value="Genomic_DNA"/>
</dbReference>
<sequence length="233" mass="26255">MEIAARDEKIRQLSAMLDEGMAGNSGLAEMRIRELEDVVAQLQDMLKSNEQQMLSQVQARINELQEELSRLRLQRAGQPRDFTDKSVTSHEMLRQLKCNVENLQKELADRDVLLESQNEKIGDMDREIASSRQRLQTVMVDKGENELRREVESARGEVEKLLKMVRQLEKENTQLSSQCKQLQSAIDRGGTESSGTLTKGDISSAVPGLLSGGMSAQAKKRIEELEEALRESV</sequence>
<dbReference type="Proteomes" id="UP000053660">
    <property type="component" value="Unassembled WGS sequence"/>
</dbReference>
<protein>
    <submittedName>
        <fullName evidence="3">Uncharacterized protein</fullName>
    </submittedName>
</protein>
<keyword evidence="1" id="KW-0175">Coiled coil</keyword>
<gene>
    <name evidence="3" type="ORF">OESDEN_13787</name>
</gene>
<evidence type="ECO:0000256" key="2">
    <source>
        <dbReference type="SAM" id="MobiDB-lite"/>
    </source>
</evidence>
<feature type="region of interest" description="Disordered" evidence="2">
    <location>
        <begin position="186"/>
        <end position="217"/>
    </location>
</feature>
<accession>A0A0B1SSG1</accession>
<reference evidence="3 4" key="1">
    <citation type="submission" date="2014-03" db="EMBL/GenBank/DDBJ databases">
        <title>Draft genome of the hookworm Oesophagostomum dentatum.</title>
        <authorList>
            <person name="Mitreva M."/>
        </authorList>
    </citation>
    <scope>NUCLEOTIDE SEQUENCE [LARGE SCALE GENOMIC DNA]</scope>
    <source>
        <strain evidence="3 4">OD-Hann</strain>
    </source>
</reference>
<keyword evidence="4" id="KW-1185">Reference proteome</keyword>
<feature type="non-terminal residue" evidence="3">
    <location>
        <position position="233"/>
    </location>
</feature>
<proteinExistence type="predicted"/>
<evidence type="ECO:0000313" key="3">
    <source>
        <dbReference type="EMBL" id="KHJ86462.1"/>
    </source>
</evidence>
<evidence type="ECO:0000256" key="1">
    <source>
        <dbReference type="SAM" id="Coils"/>
    </source>
</evidence>
<dbReference type="OrthoDB" id="2019763at2759"/>
<name>A0A0B1SSG1_OESDE</name>
<dbReference type="AlphaFoldDB" id="A0A0B1SSG1"/>